<dbReference type="OrthoDB" id="3254910at2"/>
<proteinExistence type="predicted"/>
<comment type="caution">
    <text evidence="2">The sequence shown here is derived from an EMBL/GenBank/DDBJ whole genome shotgun (WGS) entry which is preliminary data.</text>
</comment>
<feature type="domain" description="HTH marR-type" evidence="1">
    <location>
        <begin position="1"/>
        <end position="147"/>
    </location>
</feature>
<dbReference type="PRINTS" id="PR00598">
    <property type="entry name" value="HTHMARR"/>
</dbReference>
<dbReference type="InterPro" id="IPR000835">
    <property type="entry name" value="HTH_MarR-typ"/>
</dbReference>
<dbReference type="Proteomes" id="UP000027345">
    <property type="component" value="Unassembled WGS sequence"/>
</dbReference>
<accession>A0A066U1B4</accession>
<gene>
    <name evidence="2" type="ORF">DV20_32320</name>
</gene>
<sequence length="160" mass="17614">MGRPRWLNAEEKRAWNAFLGTYELLNRRLDQQLKQDSGISHLQYVILARLSGAPDRELRMAELACAVSNSKSGLTYQISQLERAGLVRRRACESDPRAVYAVLTDEGTALLEQAAPGHVALVRELLIDVLTPDQLHALADGLGEANRRMLATGDTTDGCS</sequence>
<dbReference type="PANTHER" id="PTHR33164:SF99">
    <property type="entry name" value="MARR FAMILY REGULATORY PROTEIN"/>
    <property type="match status" value="1"/>
</dbReference>
<reference evidence="2 3" key="1">
    <citation type="submission" date="2014-05" db="EMBL/GenBank/DDBJ databases">
        <title>Draft genome sequence of Amycolatopsis rifamycinica DSM 46095.</title>
        <authorList>
            <person name="Lal R."/>
            <person name="Saxena A."/>
            <person name="Kumari R."/>
            <person name="Mukherjee U."/>
            <person name="Singh P."/>
            <person name="Sangwan N."/>
            <person name="Mahato N.K."/>
        </authorList>
    </citation>
    <scope>NUCLEOTIDE SEQUENCE [LARGE SCALE GENOMIC DNA]</scope>
    <source>
        <strain evidence="2 3">DSM 46095</strain>
    </source>
</reference>
<dbReference type="eggNOG" id="COG1846">
    <property type="taxonomic scope" value="Bacteria"/>
</dbReference>
<dbReference type="Gene3D" id="1.10.10.10">
    <property type="entry name" value="Winged helix-like DNA-binding domain superfamily/Winged helix DNA-binding domain"/>
    <property type="match status" value="1"/>
</dbReference>
<evidence type="ECO:0000313" key="2">
    <source>
        <dbReference type="EMBL" id="KDN18028.1"/>
    </source>
</evidence>
<evidence type="ECO:0000259" key="1">
    <source>
        <dbReference type="PROSITE" id="PS50995"/>
    </source>
</evidence>
<dbReference type="Pfam" id="PF01047">
    <property type="entry name" value="MarR"/>
    <property type="match status" value="1"/>
</dbReference>
<dbReference type="PANTHER" id="PTHR33164">
    <property type="entry name" value="TRANSCRIPTIONAL REGULATOR, MARR FAMILY"/>
    <property type="match status" value="1"/>
</dbReference>
<organism evidence="2 3">
    <name type="scientific">Amycolatopsis rifamycinica</name>
    <dbReference type="NCBI Taxonomy" id="287986"/>
    <lineage>
        <taxon>Bacteria</taxon>
        <taxon>Bacillati</taxon>
        <taxon>Actinomycetota</taxon>
        <taxon>Actinomycetes</taxon>
        <taxon>Pseudonocardiales</taxon>
        <taxon>Pseudonocardiaceae</taxon>
        <taxon>Amycolatopsis</taxon>
    </lineage>
</organism>
<evidence type="ECO:0000313" key="3">
    <source>
        <dbReference type="Proteomes" id="UP000027345"/>
    </source>
</evidence>
<dbReference type="PROSITE" id="PS50995">
    <property type="entry name" value="HTH_MARR_2"/>
    <property type="match status" value="1"/>
</dbReference>
<dbReference type="AlphaFoldDB" id="A0A066U1B4"/>
<dbReference type="GO" id="GO:0003700">
    <property type="term" value="F:DNA-binding transcription factor activity"/>
    <property type="evidence" value="ECO:0007669"/>
    <property type="project" value="InterPro"/>
</dbReference>
<dbReference type="InterPro" id="IPR039422">
    <property type="entry name" value="MarR/SlyA-like"/>
</dbReference>
<dbReference type="STRING" id="287986.DV20_32320"/>
<dbReference type="SMART" id="SM00347">
    <property type="entry name" value="HTH_MARR"/>
    <property type="match status" value="1"/>
</dbReference>
<keyword evidence="3" id="KW-1185">Reference proteome</keyword>
<protein>
    <submittedName>
        <fullName evidence="2">MarR family transcriptional regulator</fullName>
    </submittedName>
</protein>
<dbReference type="EMBL" id="JMQI01000066">
    <property type="protein sequence ID" value="KDN18028.1"/>
    <property type="molecule type" value="Genomic_DNA"/>
</dbReference>
<dbReference type="SUPFAM" id="SSF46785">
    <property type="entry name" value="Winged helix' DNA-binding domain"/>
    <property type="match status" value="1"/>
</dbReference>
<dbReference type="RefSeq" id="WP_043786743.1">
    <property type="nucleotide sequence ID" value="NZ_JMQI01000066.1"/>
</dbReference>
<dbReference type="InterPro" id="IPR036388">
    <property type="entry name" value="WH-like_DNA-bd_sf"/>
</dbReference>
<name>A0A066U1B4_9PSEU</name>
<dbReference type="InterPro" id="IPR036390">
    <property type="entry name" value="WH_DNA-bd_sf"/>
</dbReference>
<dbReference type="GO" id="GO:0006950">
    <property type="term" value="P:response to stress"/>
    <property type="evidence" value="ECO:0007669"/>
    <property type="project" value="TreeGrafter"/>
</dbReference>